<dbReference type="AlphaFoldDB" id="A0A0B8NSH2"/>
<keyword evidence="3" id="KW-1185">Reference proteome</keyword>
<comment type="caution">
    <text evidence="2">The sequence shown here is derived from an EMBL/GenBank/DDBJ whole genome shotgun (WGS) entry which is preliminary data.</text>
</comment>
<dbReference type="RefSeq" id="WP_261835100.1">
    <property type="nucleotide sequence ID" value="NZ_AP024881.1"/>
</dbReference>
<evidence type="ECO:0000313" key="3">
    <source>
        <dbReference type="Proteomes" id="UP000031671"/>
    </source>
</evidence>
<accession>A0A0B8NSH2</accession>
<keyword evidence="2" id="KW-0326">Glycosidase</keyword>
<keyword evidence="1" id="KW-0732">Signal</keyword>
<dbReference type="GO" id="GO:0016798">
    <property type="term" value="F:hydrolase activity, acting on glycosyl bonds"/>
    <property type="evidence" value="ECO:0007669"/>
    <property type="project" value="UniProtKB-KW"/>
</dbReference>
<dbReference type="Proteomes" id="UP000031671">
    <property type="component" value="Unassembled WGS sequence"/>
</dbReference>
<reference evidence="2 3" key="1">
    <citation type="submission" date="2015-01" db="EMBL/GenBank/DDBJ databases">
        <title>Vibrio sp. C1 JCM 19231 whole genome shotgun sequence.</title>
        <authorList>
            <person name="Sawabe T."/>
            <person name="Meirelles P."/>
            <person name="Feng G."/>
            <person name="Sayaka M."/>
            <person name="Hattori M."/>
            <person name="Ohkuma M."/>
        </authorList>
    </citation>
    <scope>NUCLEOTIDE SEQUENCE [LARGE SCALE GENOMIC DNA]</scope>
    <source>
        <strain evidence="3">JCM 19231</strain>
    </source>
</reference>
<dbReference type="PROSITE" id="PS51257">
    <property type="entry name" value="PROKAR_LIPOPROTEIN"/>
    <property type="match status" value="1"/>
</dbReference>
<dbReference type="EMBL" id="BBRZ01000038">
    <property type="protein sequence ID" value="GAM56841.1"/>
    <property type="molecule type" value="Genomic_DNA"/>
</dbReference>
<sequence length="172" mass="18824">MKKIILNTACTLAAVSVLSACSSAPNETVTQEEAMTAPAFTTANMELMSDCSLPNSAEAGPLSKEIYVVGSFPRANWKHVAERKLAYKGNNIYQIVIEEAAGDYKMQYAADQWKPQFTAEGKSLTVGQLNKLTYGGYGTDTKVEIKEAGKYLWSLEFKDSGEPYSILLTKCQ</sequence>
<gene>
    <name evidence="2" type="ORF">JCM19231_4403</name>
</gene>
<proteinExistence type="predicted"/>
<organism evidence="2 3">
    <name type="scientific">Vibrio ishigakensis</name>
    <dbReference type="NCBI Taxonomy" id="1481914"/>
    <lineage>
        <taxon>Bacteria</taxon>
        <taxon>Pseudomonadati</taxon>
        <taxon>Pseudomonadota</taxon>
        <taxon>Gammaproteobacteria</taxon>
        <taxon>Vibrionales</taxon>
        <taxon>Vibrionaceae</taxon>
        <taxon>Vibrio</taxon>
    </lineage>
</organism>
<protein>
    <submittedName>
        <fullName evidence="2">Glycosidase</fullName>
    </submittedName>
</protein>
<name>A0A0B8NSH2_9VIBR</name>
<evidence type="ECO:0000313" key="2">
    <source>
        <dbReference type="EMBL" id="GAM56841.1"/>
    </source>
</evidence>
<reference evidence="2 3" key="2">
    <citation type="submission" date="2015-01" db="EMBL/GenBank/DDBJ databases">
        <authorList>
            <consortium name="NBRP consortium"/>
            <person name="Sawabe T."/>
            <person name="Meirelles P."/>
            <person name="Feng G."/>
            <person name="Sayaka M."/>
            <person name="Hattori M."/>
            <person name="Ohkuma M."/>
        </authorList>
    </citation>
    <scope>NUCLEOTIDE SEQUENCE [LARGE SCALE GENOMIC DNA]</scope>
    <source>
        <strain evidence="3">JCM 19231</strain>
    </source>
</reference>
<evidence type="ECO:0000256" key="1">
    <source>
        <dbReference type="SAM" id="SignalP"/>
    </source>
</evidence>
<feature type="chain" id="PRO_5002139402" evidence="1">
    <location>
        <begin position="20"/>
        <end position="172"/>
    </location>
</feature>
<keyword evidence="2" id="KW-0378">Hydrolase</keyword>
<feature type="signal peptide" evidence="1">
    <location>
        <begin position="1"/>
        <end position="19"/>
    </location>
</feature>